<evidence type="ECO:0000313" key="3">
    <source>
        <dbReference type="EMBL" id="GAA5169812.1"/>
    </source>
</evidence>
<dbReference type="InterPro" id="IPR050445">
    <property type="entry name" value="Bact_polysacc_biosynth/exp"/>
</dbReference>
<dbReference type="SUPFAM" id="SSF52540">
    <property type="entry name" value="P-loop containing nucleoside triphosphate hydrolases"/>
    <property type="match status" value="1"/>
</dbReference>
<sequence>MNPLATEAQNMNAPGKPVPDRDRSIGTILIDAGRLSPEHAERVLKVARESGLRFGDAALQLGVIKQDDIDFALARQFDYTYLPLGDKSVSAEVVAAYSPGAPVVEALRALRTQLMLRWFDADTKHKTLAIVSPARGEGRSWLAANLAVVFSQLGERTLLIDADMRNPRQHELFKLDNRVGLSAMLSGRAGTEVVRRITPLLGLSVLPAGALPPNPSELLARPAFGQALDAFSASYDVIIIDTPDARHSADAQTLASRAGGALLLARQNVSVLEHLRSTAESLASAGVTIVGSTLNEN</sequence>
<dbReference type="CDD" id="cd05387">
    <property type="entry name" value="BY-kinase"/>
    <property type="match status" value="1"/>
</dbReference>
<dbReference type="NCBIfam" id="TIGR03029">
    <property type="entry name" value="EpsG"/>
    <property type="match status" value="1"/>
</dbReference>
<comment type="caution">
    <text evidence="3">The sequence shown here is derived from an EMBL/GenBank/DDBJ whole genome shotgun (WGS) entry which is preliminary data.</text>
</comment>
<reference evidence="4" key="1">
    <citation type="journal article" date="2019" name="Int. J. Syst. Evol. Microbiol.">
        <title>The Global Catalogue of Microorganisms (GCM) 10K type strain sequencing project: providing services to taxonomists for standard genome sequencing and annotation.</title>
        <authorList>
            <consortium name="The Broad Institute Genomics Platform"/>
            <consortium name="The Broad Institute Genome Sequencing Center for Infectious Disease"/>
            <person name="Wu L."/>
            <person name="Ma J."/>
        </authorList>
    </citation>
    <scope>NUCLEOTIDE SEQUENCE [LARGE SCALE GENOMIC DNA]</scope>
    <source>
        <strain evidence="4">JCM 18715</strain>
    </source>
</reference>
<dbReference type="InterPro" id="IPR017479">
    <property type="entry name" value="Tyr_kinase_chain_length_EpsG"/>
</dbReference>
<keyword evidence="4" id="KW-1185">Reference proteome</keyword>
<evidence type="ECO:0000313" key="4">
    <source>
        <dbReference type="Proteomes" id="UP001500547"/>
    </source>
</evidence>
<dbReference type="PANTHER" id="PTHR32309:SF31">
    <property type="entry name" value="CAPSULAR EXOPOLYSACCHARIDE FAMILY"/>
    <property type="match status" value="1"/>
</dbReference>
<dbReference type="GO" id="GO:0016301">
    <property type="term" value="F:kinase activity"/>
    <property type="evidence" value="ECO:0007669"/>
    <property type="project" value="UniProtKB-KW"/>
</dbReference>
<dbReference type="NCBIfam" id="TIGR01007">
    <property type="entry name" value="eps_fam"/>
    <property type="match status" value="1"/>
</dbReference>
<dbReference type="Gene3D" id="3.40.50.300">
    <property type="entry name" value="P-loop containing nucleotide triphosphate hydrolases"/>
    <property type="match status" value="1"/>
</dbReference>
<evidence type="ECO:0000256" key="1">
    <source>
        <dbReference type="ARBA" id="ARBA00022741"/>
    </source>
</evidence>
<keyword evidence="3" id="KW-0808">Transferase</keyword>
<name>A0ABP9QZU4_9RHOO</name>
<dbReference type="EMBL" id="BAABLD010000015">
    <property type="protein sequence ID" value="GAA5169812.1"/>
    <property type="molecule type" value="Genomic_DNA"/>
</dbReference>
<dbReference type="InterPro" id="IPR037257">
    <property type="entry name" value="T2SS_E_N_sf"/>
</dbReference>
<gene>
    <name evidence="3" type="primary">epsG</name>
    <name evidence="3" type="ORF">GCM10025770_31840</name>
</gene>
<keyword evidence="1" id="KW-0547">Nucleotide-binding</keyword>
<accession>A0ABP9QZU4</accession>
<keyword evidence="2" id="KW-0067">ATP-binding</keyword>
<dbReference type="SUPFAM" id="SSF160246">
    <property type="entry name" value="EspE N-terminal domain-like"/>
    <property type="match status" value="1"/>
</dbReference>
<organism evidence="3 4">
    <name type="scientific">Viridibacterium curvum</name>
    <dbReference type="NCBI Taxonomy" id="1101404"/>
    <lineage>
        <taxon>Bacteria</taxon>
        <taxon>Pseudomonadati</taxon>
        <taxon>Pseudomonadota</taxon>
        <taxon>Betaproteobacteria</taxon>
        <taxon>Rhodocyclales</taxon>
        <taxon>Rhodocyclaceae</taxon>
        <taxon>Viridibacterium</taxon>
    </lineage>
</organism>
<keyword evidence="3" id="KW-0418">Kinase</keyword>
<dbReference type="Pfam" id="PF06564">
    <property type="entry name" value="CBP_BcsQ"/>
    <property type="match status" value="1"/>
</dbReference>
<dbReference type="Proteomes" id="UP001500547">
    <property type="component" value="Unassembled WGS sequence"/>
</dbReference>
<dbReference type="InterPro" id="IPR017746">
    <property type="entry name" value="Cellulose_synthase_operon_BcsQ"/>
</dbReference>
<dbReference type="InterPro" id="IPR027417">
    <property type="entry name" value="P-loop_NTPase"/>
</dbReference>
<dbReference type="InterPro" id="IPR005702">
    <property type="entry name" value="Wzc-like_C"/>
</dbReference>
<proteinExistence type="predicted"/>
<dbReference type="PANTHER" id="PTHR32309">
    <property type="entry name" value="TYROSINE-PROTEIN KINASE"/>
    <property type="match status" value="1"/>
</dbReference>
<evidence type="ECO:0000256" key="2">
    <source>
        <dbReference type="ARBA" id="ARBA00022840"/>
    </source>
</evidence>
<protein>
    <submittedName>
        <fullName evidence="3">Chain length determinant protein tyrosine kinase EpsG</fullName>
    </submittedName>
</protein>